<comment type="caution">
    <text evidence="14">The sequence shown here is derived from an EMBL/GenBank/DDBJ whole genome shotgun (WGS) entry which is preliminary data.</text>
</comment>
<dbReference type="InterPro" id="IPR036052">
    <property type="entry name" value="TrpB-like_PALP_sf"/>
</dbReference>
<evidence type="ECO:0000256" key="6">
    <source>
        <dbReference type="ARBA" id="ARBA00022605"/>
    </source>
</evidence>
<evidence type="ECO:0000256" key="11">
    <source>
        <dbReference type="ARBA" id="ARBA00023304"/>
    </source>
</evidence>
<dbReference type="SUPFAM" id="SSF53686">
    <property type="entry name" value="Tryptophan synthase beta subunit-like PLP-dependent enzymes"/>
    <property type="match status" value="1"/>
</dbReference>
<evidence type="ECO:0000256" key="9">
    <source>
        <dbReference type="ARBA" id="ARBA00022898"/>
    </source>
</evidence>
<dbReference type="InterPro" id="IPR050147">
    <property type="entry name" value="Ser/Thr_Dehydratase"/>
</dbReference>
<evidence type="ECO:0000256" key="10">
    <source>
        <dbReference type="ARBA" id="ARBA00023239"/>
    </source>
</evidence>
<keyword evidence="11 12" id="KW-0100">Branched-chain amino acid biosynthesis</keyword>
<dbReference type="AlphaFoldDB" id="A0A9P6KI41"/>
<keyword evidence="8" id="KW-0677">Repeat</keyword>
<dbReference type="GO" id="GO:0003941">
    <property type="term" value="F:L-serine ammonia-lyase activity"/>
    <property type="evidence" value="ECO:0007669"/>
    <property type="project" value="TreeGrafter"/>
</dbReference>
<dbReference type="Gene3D" id="3.40.1020.10">
    <property type="entry name" value="Biosynthetic Threonine Deaminase, Domain 3"/>
    <property type="match status" value="1"/>
</dbReference>
<dbReference type="Proteomes" id="UP000780801">
    <property type="component" value="Unassembled WGS sequence"/>
</dbReference>
<dbReference type="FunFam" id="3.40.50.1100:FF:000008">
    <property type="entry name" value="L-threonine dehydratase"/>
    <property type="match status" value="1"/>
</dbReference>
<gene>
    <name evidence="14" type="ORF">BGW38_001772</name>
</gene>
<dbReference type="NCBIfam" id="NF006674">
    <property type="entry name" value="PRK09224.1"/>
    <property type="match status" value="1"/>
</dbReference>
<keyword evidence="15" id="KW-1185">Reference proteome</keyword>
<organism evidence="14 15">
    <name type="scientific">Lunasporangiospora selenospora</name>
    <dbReference type="NCBI Taxonomy" id="979761"/>
    <lineage>
        <taxon>Eukaryota</taxon>
        <taxon>Fungi</taxon>
        <taxon>Fungi incertae sedis</taxon>
        <taxon>Mucoromycota</taxon>
        <taxon>Mortierellomycotina</taxon>
        <taxon>Mortierellomycetes</taxon>
        <taxon>Mortierellales</taxon>
        <taxon>Mortierellaceae</taxon>
        <taxon>Lunasporangiospora</taxon>
    </lineage>
</organism>
<comment type="cofactor">
    <cofactor evidence="2 12">
        <name>pyridoxal 5'-phosphate</name>
        <dbReference type="ChEBI" id="CHEBI:597326"/>
    </cofactor>
</comment>
<comment type="similarity">
    <text evidence="4 12">Belongs to the serine/threonine dehydratase family.</text>
</comment>
<dbReference type="InterPro" id="IPR001926">
    <property type="entry name" value="TrpB-like_PALP"/>
</dbReference>
<dbReference type="InterPro" id="IPR001721">
    <property type="entry name" value="TD_ACT-like"/>
</dbReference>
<dbReference type="PANTHER" id="PTHR48078">
    <property type="entry name" value="THREONINE DEHYDRATASE, MITOCHONDRIAL-RELATED"/>
    <property type="match status" value="1"/>
</dbReference>
<dbReference type="CDD" id="cd01562">
    <property type="entry name" value="Thr-dehyd"/>
    <property type="match status" value="1"/>
</dbReference>
<dbReference type="InterPro" id="IPR038110">
    <property type="entry name" value="TD_ACT-like_sf"/>
</dbReference>
<dbReference type="Gene3D" id="3.40.50.1100">
    <property type="match status" value="2"/>
</dbReference>
<dbReference type="GO" id="GO:0006565">
    <property type="term" value="P:L-serine catabolic process"/>
    <property type="evidence" value="ECO:0007669"/>
    <property type="project" value="TreeGrafter"/>
</dbReference>
<evidence type="ECO:0000256" key="8">
    <source>
        <dbReference type="ARBA" id="ARBA00022737"/>
    </source>
</evidence>
<dbReference type="GO" id="GO:0030170">
    <property type="term" value="F:pyridoxal phosphate binding"/>
    <property type="evidence" value="ECO:0007669"/>
    <property type="project" value="InterPro"/>
</dbReference>
<dbReference type="EC" id="4.3.1.19" evidence="12"/>
<dbReference type="CDD" id="cd04906">
    <property type="entry name" value="ACT_ThrD-I_1"/>
    <property type="match status" value="1"/>
</dbReference>
<evidence type="ECO:0000256" key="3">
    <source>
        <dbReference type="ARBA" id="ARBA00004810"/>
    </source>
</evidence>
<proteinExistence type="inferred from homology"/>
<comment type="pathway">
    <text evidence="3 12">Amino-acid biosynthesis; L-isoleucine biosynthesis; 2-oxobutanoate from L-threonine: step 1/1.</text>
</comment>
<evidence type="ECO:0000256" key="4">
    <source>
        <dbReference type="ARBA" id="ARBA00010869"/>
    </source>
</evidence>
<evidence type="ECO:0000256" key="1">
    <source>
        <dbReference type="ARBA" id="ARBA00001274"/>
    </source>
</evidence>
<dbReference type="GO" id="GO:0004794">
    <property type="term" value="F:threonine deaminase activity"/>
    <property type="evidence" value="ECO:0007669"/>
    <property type="project" value="UniProtKB-UniRule"/>
</dbReference>
<comment type="catalytic activity">
    <reaction evidence="1 12">
        <text>L-threonine = 2-oxobutanoate + NH4(+)</text>
        <dbReference type="Rhea" id="RHEA:22108"/>
        <dbReference type="ChEBI" id="CHEBI:16763"/>
        <dbReference type="ChEBI" id="CHEBI:28938"/>
        <dbReference type="ChEBI" id="CHEBI:57926"/>
        <dbReference type="EC" id="4.3.1.19"/>
    </reaction>
</comment>
<feature type="domain" description="ACT-like" evidence="13">
    <location>
        <begin position="489"/>
        <end position="560"/>
    </location>
</feature>
<reference evidence="14" key="1">
    <citation type="journal article" date="2020" name="Fungal Divers.">
        <title>Resolving the Mortierellaceae phylogeny through synthesis of multi-gene phylogenetics and phylogenomics.</title>
        <authorList>
            <person name="Vandepol N."/>
            <person name="Liber J."/>
            <person name="Desiro A."/>
            <person name="Na H."/>
            <person name="Kennedy M."/>
            <person name="Barry K."/>
            <person name="Grigoriev I.V."/>
            <person name="Miller A.N."/>
            <person name="O'Donnell K."/>
            <person name="Stajich J.E."/>
            <person name="Bonito G."/>
        </authorList>
    </citation>
    <scope>NUCLEOTIDE SEQUENCE</scope>
    <source>
        <strain evidence="14">KOD1015</strain>
    </source>
</reference>
<name>A0A9P6KI41_9FUNG</name>
<dbReference type="Pfam" id="PF00585">
    <property type="entry name" value="Thr_dehydrat_C"/>
    <property type="match status" value="2"/>
</dbReference>
<dbReference type="InterPro" id="IPR000634">
    <property type="entry name" value="Ser/Thr_deHydtase_PyrdxlP-BS"/>
</dbReference>
<dbReference type="EMBL" id="JAABOA010000158">
    <property type="protein sequence ID" value="KAF9585567.1"/>
    <property type="molecule type" value="Genomic_DNA"/>
</dbReference>
<dbReference type="InterPro" id="IPR045865">
    <property type="entry name" value="ACT-like_dom_sf"/>
</dbReference>
<keyword evidence="7 12" id="KW-0412">Isoleucine biosynthesis</keyword>
<dbReference type="GO" id="GO:0009097">
    <property type="term" value="P:isoleucine biosynthetic process"/>
    <property type="evidence" value="ECO:0007669"/>
    <property type="project" value="UniProtKB-UniRule"/>
</dbReference>
<dbReference type="SUPFAM" id="SSF55021">
    <property type="entry name" value="ACT-like"/>
    <property type="match status" value="1"/>
</dbReference>
<dbReference type="PROSITE" id="PS51672">
    <property type="entry name" value="ACT_LIKE"/>
    <property type="match status" value="1"/>
</dbReference>
<evidence type="ECO:0000313" key="15">
    <source>
        <dbReference type="Proteomes" id="UP000780801"/>
    </source>
</evidence>
<dbReference type="NCBIfam" id="TIGR01124">
    <property type="entry name" value="ilvA_2Cterm"/>
    <property type="match status" value="1"/>
</dbReference>
<dbReference type="FunFam" id="3.40.1020.10:FF:000001">
    <property type="entry name" value="L-threonine dehydratase"/>
    <property type="match status" value="1"/>
</dbReference>
<dbReference type="PANTHER" id="PTHR48078:SF11">
    <property type="entry name" value="THREONINE DEHYDRATASE, MITOCHONDRIAL"/>
    <property type="match status" value="1"/>
</dbReference>
<dbReference type="CDD" id="cd04907">
    <property type="entry name" value="ACT_ThrD-I_2"/>
    <property type="match status" value="1"/>
</dbReference>
<evidence type="ECO:0000256" key="7">
    <source>
        <dbReference type="ARBA" id="ARBA00022624"/>
    </source>
</evidence>
<dbReference type="GO" id="GO:0006567">
    <property type="term" value="P:L-threonine catabolic process"/>
    <property type="evidence" value="ECO:0007669"/>
    <property type="project" value="TreeGrafter"/>
</dbReference>
<evidence type="ECO:0000259" key="13">
    <source>
        <dbReference type="PROSITE" id="PS51672"/>
    </source>
</evidence>
<dbReference type="InterPro" id="IPR005787">
    <property type="entry name" value="Thr_deHydtase_biosynth"/>
</dbReference>
<comment type="subunit">
    <text evidence="5">Homotetramer.</text>
</comment>
<dbReference type="OrthoDB" id="4418812at2759"/>
<accession>A0A9P6KI41</accession>
<sequence length="569" mass="62965">MSPSTPAQQPEALSAAQPTSFEALKVAADASSPSAYVPPYIRSESLSPGSPVASSAHSSTDNLHGDHPDYLRMILTARCYDIVKQSPLTHAVNLSSRTRNHIYLKREDLQDVFSFKIRGAYNKLAHLSEDERRCGVIACSAGNHAQGVALAAKTMGIKATIIMPTPTPEIKSRNVLRLGSTVILHGKNFDEAKAECERLTELENYTNIPPFDDPYVIAGQGTIGAEILRQHNLGEIDVIFCSVGGGGLIAGIAAYVKRVAPHIKIVGCETIDANAMTESLRAGKRILLSDVGLFADGAAVKMVGEEPFRLCQSFVDEMVEVTNDEICAAIKDIFEDTRSIVEPAGGMAVAGCKKWLREHNYSGKTCVAVTSGANMNFERLRFVAERALLGEQKEALLSVVIPEKPGAFLRLYKHIHPLMVTEFSYRFAPGRSAQIYMSFLCQDRKREVPKILANIAQEDMQGWDISDDEMAKSHARYMIGGRSKAENERMIRFEFPERPGALLQFLEGLHAEWNVSLFHYRNHGSDMGKVLAGLQVPEQDNEEFSKYLSNLNYNWVEETNNPLYKQFFC</sequence>
<protein>
    <recommendedName>
        <fullName evidence="12">Threonine dehydratase</fullName>
        <ecNumber evidence="12">4.3.1.19</ecNumber>
    </recommendedName>
    <alternativeName>
        <fullName evidence="12">Threonine deaminase</fullName>
    </alternativeName>
</protein>
<evidence type="ECO:0000256" key="12">
    <source>
        <dbReference type="RuleBase" id="RU362012"/>
    </source>
</evidence>
<keyword evidence="10 12" id="KW-0456">Lyase</keyword>
<dbReference type="PROSITE" id="PS00165">
    <property type="entry name" value="DEHYDRATASE_SER_THR"/>
    <property type="match status" value="1"/>
</dbReference>
<dbReference type="Pfam" id="PF00291">
    <property type="entry name" value="PALP"/>
    <property type="match status" value="1"/>
</dbReference>
<keyword evidence="9 12" id="KW-0663">Pyridoxal phosphate</keyword>
<evidence type="ECO:0000256" key="5">
    <source>
        <dbReference type="ARBA" id="ARBA00011881"/>
    </source>
</evidence>
<keyword evidence="6 12" id="KW-0028">Amino-acid biosynthesis</keyword>
<evidence type="ECO:0000256" key="2">
    <source>
        <dbReference type="ARBA" id="ARBA00001933"/>
    </source>
</evidence>
<evidence type="ECO:0000313" key="14">
    <source>
        <dbReference type="EMBL" id="KAF9585567.1"/>
    </source>
</evidence>